<evidence type="ECO:0000313" key="3">
    <source>
        <dbReference type="Proteomes" id="UP000501727"/>
    </source>
</evidence>
<dbReference type="RefSeq" id="WP_173113825.1">
    <property type="nucleotide sequence ID" value="NZ_AP022829.1"/>
</dbReference>
<dbReference type="Gene3D" id="1.10.3480.10">
    <property type="entry name" value="TorD-like"/>
    <property type="match status" value="1"/>
</dbReference>
<dbReference type="Proteomes" id="UP000501727">
    <property type="component" value="Chromosome"/>
</dbReference>
<evidence type="ECO:0000256" key="1">
    <source>
        <dbReference type="ARBA" id="ARBA00023186"/>
    </source>
</evidence>
<organism evidence="2 3">
    <name type="scientific">Adlercreutzia hattorii</name>
    <dbReference type="NCBI Taxonomy" id="2707299"/>
    <lineage>
        <taxon>Bacteria</taxon>
        <taxon>Bacillati</taxon>
        <taxon>Actinomycetota</taxon>
        <taxon>Coriobacteriia</taxon>
        <taxon>Eggerthellales</taxon>
        <taxon>Eggerthellaceae</taxon>
        <taxon>Adlercreutzia</taxon>
    </lineage>
</organism>
<evidence type="ECO:0000313" key="2">
    <source>
        <dbReference type="EMBL" id="BCA89146.1"/>
    </source>
</evidence>
<proteinExistence type="predicted"/>
<dbReference type="InterPro" id="IPR036411">
    <property type="entry name" value="TorD-like_sf"/>
</dbReference>
<keyword evidence="3" id="KW-1185">Reference proteome</keyword>
<accession>A0A6F8SNL6</accession>
<dbReference type="AlphaFoldDB" id="A0A6F8SNL6"/>
<gene>
    <name evidence="2" type="ORF">ADCFC_16430</name>
</gene>
<dbReference type="PANTHER" id="PTHR34227:SF1">
    <property type="entry name" value="DIMETHYL SULFOXIDE REDUCTASE CHAPERONE-RELATED"/>
    <property type="match status" value="1"/>
</dbReference>
<dbReference type="KEGG" id="ahat:ADCFC_17650"/>
<dbReference type="EMBL" id="AP022829">
    <property type="protein sequence ID" value="BCA89146.1"/>
    <property type="molecule type" value="Genomic_DNA"/>
</dbReference>
<name>A0A6F8SNL6_9ACTN</name>
<dbReference type="SUPFAM" id="SSF89155">
    <property type="entry name" value="TorD-like"/>
    <property type="match status" value="1"/>
</dbReference>
<keyword evidence="1" id="KW-0143">Chaperone</keyword>
<protein>
    <submittedName>
        <fullName evidence="2">Dehydrogenase</fullName>
    </submittedName>
</protein>
<sequence length="216" mass="23513">MDERLTAAQAREVMEQRAAIYEFLSIAYGEEVPLAFLRSLREQGPALDGELGDFVASLAGADDAALEAVRTDLAAEYARVFLGMSRRPVAPYESVYTSPTGLMMQEARDEVVALYRREGFSVDESMHLPEDHIAFELGFMAGLIRNAMAALDAGDGAEAERLAAVQESFVADHLASWVPSLAQDVEKRAATGFYRGLAALTRDFIEAEADDLAASR</sequence>
<dbReference type="Pfam" id="PF02613">
    <property type="entry name" value="Nitrate_red_del"/>
    <property type="match status" value="1"/>
</dbReference>
<reference evidence="3" key="1">
    <citation type="journal article" date="2020" name="Microbiol. Resour. Announc.">
        <title>Complete Genome Sequence of Adlercreutzia sp. Strain 8CFCBH1, a Potent Producer of Equol, Isolated from Healthy Japanese Feces.</title>
        <authorList>
            <person name="Ogata Y."/>
            <person name="Sakamoto M."/>
            <person name="Ohkuma M."/>
            <person name="Hattori M."/>
            <person name="Suda W."/>
        </authorList>
    </citation>
    <scope>NUCLEOTIDE SEQUENCE [LARGE SCALE GENOMIC DNA]</scope>
    <source>
        <strain evidence="3">8CFCBH1</strain>
    </source>
</reference>
<dbReference type="InterPro" id="IPR020945">
    <property type="entry name" value="DMSO/NO3_reduct_chaperone"/>
</dbReference>
<dbReference type="InterPro" id="IPR050289">
    <property type="entry name" value="TorD/DmsD_chaperones"/>
</dbReference>
<dbReference type="PANTHER" id="PTHR34227">
    <property type="entry name" value="CHAPERONE PROTEIN YCDY"/>
    <property type="match status" value="1"/>
</dbReference>
<reference evidence="3" key="2">
    <citation type="submission" date="2020-03" db="EMBL/GenBank/DDBJ databases">
        <title>Complete Genome Sequence of Adlercreutzia sp. strain 8CFCBH1 Producing Equol, Isolated from Healthy Japanese Feces.</title>
        <authorList>
            <person name="Ogata Y."/>
            <person name="Sakamoto M."/>
            <person name="Ohkuma M."/>
            <person name="Hattori M."/>
            <person name="Suda W."/>
        </authorList>
    </citation>
    <scope>NUCLEOTIDE SEQUENCE [LARGE SCALE GENOMIC DNA]</scope>
    <source>
        <strain evidence="3">8CFCBH1</strain>
    </source>
</reference>